<gene>
    <name evidence="2" type="ORF">PLANPX_3735</name>
</gene>
<accession>A0A5K7XIW2</accession>
<dbReference type="GO" id="GO:0008803">
    <property type="term" value="F:bis(5'-nucleosyl)-tetraphosphatase (symmetrical) activity"/>
    <property type="evidence" value="ECO:0007669"/>
    <property type="project" value="TreeGrafter"/>
</dbReference>
<dbReference type="SUPFAM" id="SSF56300">
    <property type="entry name" value="Metallo-dependent phosphatases"/>
    <property type="match status" value="1"/>
</dbReference>
<organism evidence="2 3">
    <name type="scientific">Lacipirellula parvula</name>
    <dbReference type="NCBI Taxonomy" id="2650471"/>
    <lineage>
        <taxon>Bacteria</taxon>
        <taxon>Pseudomonadati</taxon>
        <taxon>Planctomycetota</taxon>
        <taxon>Planctomycetia</taxon>
        <taxon>Pirellulales</taxon>
        <taxon>Lacipirellulaceae</taxon>
        <taxon>Lacipirellula</taxon>
    </lineage>
</organism>
<sequence length="216" mass="24104">MKTLLDGLQLTPHDTVIFLGDVVDRGPDSRDCIDQIIALGQRCRVECIQGNHEQMMLDAIDGTMPIQEWLVHGGAETLDSYGKNFGVGGIKPDHVEFLRTWGDVVERPTHFFAHGNYLASRPLTRQPWRDLRWQSLKWHTPEAHLSGKTAVVGHTANKQAEILNLGHLVCIDTYCHGGGWLTGFDVTTGRIWQAKETGEFQAADLPPIKSLAALRF</sequence>
<dbReference type="GO" id="GO:0016791">
    <property type="term" value="F:phosphatase activity"/>
    <property type="evidence" value="ECO:0007669"/>
    <property type="project" value="TreeGrafter"/>
</dbReference>
<dbReference type="EMBL" id="AP021861">
    <property type="protein sequence ID" value="BBO34123.1"/>
    <property type="molecule type" value="Genomic_DNA"/>
</dbReference>
<dbReference type="InterPro" id="IPR004843">
    <property type="entry name" value="Calcineurin-like_PHP"/>
</dbReference>
<keyword evidence="3" id="KW-1185">Reference proteome</keyword>
<dbReference type="AlphaFoldDB" id="A0A5K7XIW2"/>
<dbReference type="InterPro" id="IPR050126">
    <property type="entry name" value="Ap4A_hydrolase"/>
</dbReference>
<evidence type="ECO:0000259" key="1">
    <source>
        <dbReference type="Pfam" id="PF00149"/>
    </source>
</evidence>
<dbReference type="InterPro" id="IPR029052">
    <property type="entry name" value="Metallo-depent_PP-like"/>
</dbReference>
<dbReference type="Gene3D" id="3.60.21.10">
    <property type="match status" value="1"/>
</dbReference>
<dbReference type="Proteomes" id="UP000326837">
    <property type="component" value="Chromosome"/>
</dbReference>
<feature type="domain" description="Calcineurin-like phosphoesterase" evidence="1">
    <location>
        <begin position="5"/>
        <end position="143"/>
    </location>
</feature>
<proteinExistence type="predicted"/>
<dbReference type="GO" id="GO:0005737">
    <property type="term" value="C:cytoplasm"/>
    <property type="evidence" value="ECO:0007669"/>
    <property type="project" value="TreeGrafter"/>
</dbReference>
<dbReference type="KEGG" id="lpav:PLANPX_3735"/>
<dbReference type="Pfam" id="PF00149">
    <property type="entry name" value="Metallophos"/>
    <property type="match status" value="1"/>
</dbReference>
<name>A0A5K7XIW2_9BACT</name>
<reference evidence="3" key="1">
    <citation type="submission" date="2019-10" db="EMBL/GenBank/DDBJ databases">
        <title>Lacipirellula parvula gen. nov., sp. nov., representing a lineage of planctomycetes widespread in freshwater anoxic habitats, and description of the family Lacipirellulaceae.</title>
        <authorList>
            <person name="Dedysh S.N."/>
            <person name="Kulichevskaya I.S."/>
            <person name="Beletsky A.V."/>
            <person name="Rakitin A.L."/>
            <person name="Mardanov A.V."/>
            <person name="Ivanova A.A."/>
            <person name="Saltykova V.X."/>
            <person name="Rijpstra W.I.C."/>
            <person name="Sinninghe Damste J.S."/>
            <person name="Ravin N.V."/>
        </authorList>
    </citation>
    <scope>NUCLEOTIDE SEQUENCE [LARGE SCALE GENOMIC DNA]</scope>
    <source>
        <strain evidence="3">PX69</strain>
    </source>
</reference>
<evidence type="ECO:0000313" key="3">
    <source>
        <dbReference type="Proteomes" id="UP000326837"/>
    </source>
</evidence>
<dbReference type="PANTHER" id="PTHR42850">
    <property type="entry name" value="METALLOPHOSPHOESTERASE"/>
    <property type="match status" value="1"/>
</dbReference>
<evidence type="ECO:0000313" key="2">
    <source>
        <dbReference type="EMBL" id="BBO34123.1"/>
    </source>
</evidence>
<dbReference type="PANTHER" id="PTHR42850:SF4">
    <property type="entry name" value="ZINC-DEPENDENT ENDOPOLYPHOSPHATASE"/>
    <property type="match status" value="1"/>
</dbReference>
<dbReference type="GO" id="GO:0110154">
    <property type="term" value="P:RNA decapping"/>
    <property type="evidence" value="ECO:0007669"/>
    <property type="project" value="TreeGrafter"/>
</dbReference>
<protein>
    <recommendedName>
        <fullName evidence="1">Calcineurin-like phosphoesterase domain-containing protein</fullName>
    </recommendedName>
</protein>